<reference evidence="2" key="1">
    <citation type="journal article" date="2019" name="Curr. Biol.">
        <title>Genome Sequence of Striga asiatica Provides Insight into the Evolution of Plant Parasitism.</title>
        <authorList>
            <person name="Yoshida S."/>
            <person name="Kim S."/>
            <person name="Wafula E.K."/>
            <person name="Tanskanen J."/>
            <person name="Kim Y.M."/>
            <person name="Honaas L."/>
            <person name="Yang Z."/>
            <person name="Spallek T."/>
            <person name="Conn C.E."/>
            <person name="Ichihashi Y."/>
            <person name="Cheong K."/>
            <person name="Cui S."/>
            <person name="Der J.P."/>
            <person name="Gundlach H."/>
            <person name="Jiao Y."/>
            <person name="Hori C."/>
            <person name="Ishida J.K."/>
            <person name="Kasahara H."/>
            <person name="Kiba T."/>
            <person name="Kim M.S."/>
            <person name="Koo N."/>
            <person name="Laohavisit A."/>
            <person name="Lee Y.H."/>
            <person name="Lumba S."/>
            <person name="McCourt P."/>
            <person name="Mortimer J.C."/>
            <person name="Mutuku J.M."/>
            <person name="Nomura T."/>
            <person name="Sasaki-Sekimoto Y."/>
            <person name="Seto Y."/>
            <person name="Wang Y."/>
            <person name="Wakatake T."/>
            <person name="Sakakibara H."/>
            <person name="Demura T."/>
            <person name="Yamaguchi S."/>
            <person name="Yoneyama K."/>
            <person name="Manabe R.I."/>
            <person name="Nelson D.C."/>
            <person name="Schulman A.H."/>
            <person name="Timko M.P."/>
            <person name="dePamphilis C.W."/>
            <person name="Choi D."/>
            <person name="Shirasu K."/>
        </authorList>
    </citation>
    <scope>NUCLEOTIDE SEQUENCE [LARGE SCALE GENOMIC DNA]</scope>
    <source>
        <strain evidence="2">cv. UVA1</strain>
    </source>
</reference>
<dbReference type="GO" id="GO:0008233">
    <property type="term" value="F:peptidase activity"/>
    <property type="evidence" value="ECO:0007669"/>
    <property type="project" value="UniProtKB-KW"/>
</dbReference>
<protein>
    <submittedName>
        <fullName evidence="1">DEGP protease 2</fullName>
    </submittedName>
</protein>
<sequence>NLDNHDPQHIPFFSGITWPGPGTTIFLPDKDTVSPFPRSSPAARFFLFTMLKISVKTVKNASSTLVASRAEVSRKKSPSFWANSLASSVGTALWSSRSHLFPTRIITMFLSAWERNSSSQRGMWSKLHPYLSCPAVSQI</sequence>
<keyword evidence="1" id="KW-0645">Protease</keyword>
<evidence type="ECO:0000313" key="1">
    <source>
        <dbReference type="EMBL" id="GER34463.1"/>
    </source>
</evidence>
<feature type="non-terminal residue" evidence="1">
    <location>
        <position position="139"/>
    </location>
</feature>
<gene>
    <name evidence="1" type="ORF">STAS_10694</name>
</gene>
<dbReference type="EMBL" id="BKCP01004905">
    <property type="protein sequence ID" value="GER34463.1"/>
    <property type="molecule type" value="Genomic_DNA"/>
</dbReference>
<proteinExistence type="predicted"/>
<evidence type="ECO:0000313" key="2">
    <source>
        <dbReference type="Proteomes" id="UP000325081"/>
    </source>
</evidence>
<accession>A0A5A7PNK6</accession>
<dbReference type="GO" id="GO:0006508">
    <property type="term" value="P:proteolysis"/>
    <property type="evidence" value="ECO:0007669"/>
    <property type="project" value="UniProtKB-KW"/>
</dbReference>
<comment type="caution">
    <text evidence="1">The sequence shown here is derived from an EMBL/GenBank/DDBJ whole genome shotgun (WGS) entry which is preliminary data.</text>
</comment>
<dbReference type="Proteomes" id="UP000325081">
    <property type="component" value="Unassembled WGS sequence"/>
</dbReference>
<keyword evidence="1" id="KW-0378">Hydrolase</keyword>
<name>A0A5A7PNK6_STRAF</name>
<organism evidence="1 2">
    <name type="scientific">Striga asiatica</name>
    <name type="common">Asiatic witchweed</name>
    <name type="synonym">Buchnera asiatica</name>
    <dbReference type="NCBI Taxonomy" id="4170"/>
    <lineage>
        <taxon>Eukaryota</taxon>
        <taxon>Viridiplantae</taxon>
        <taxon>Streptophyta</taxon>
        <taxon>Embryophyta</taxon>
        <taxon>Tracheophyta</taxon>
        <taxon>Spermatophyta</taxon>
        <taxon>Magnoliopsida</taxon>
        <taxon>eudicotyledons</taxon>
        <taxon>Gunneridae</taxon>
        <taxon>Pentapetalae</taxon>
        <taxon>asterids</taxon>
        <taxon>lamiids</taxon>
        <taxon>Lamiales</taxon>
        <taxon>Orobanchaceae</taxon>
        <taxon>Buchnereae</taxon>
        <taxon>Striga</taxon>
    </lineage>
</organism>
<feature type="non-terminal residue" evidence="1">
    <location>
        <position position="1"/>
    </location>
</feature>
<keyword evidence="2" id="KW-1185">Reference proteome</keyword>
<dbReference type="AlphaFoldDB" id="A0A5A7PNK6"/>